<dbReference type="OrthoDB" id="10584839at2759"/>
<dbReference type="GeneID" id="24917419"/>
<dbReference type="Proteomes" id="UP000008312">
    <property type="component" value="Unassembled WGS sequence"/>
</dbReference>
<evidence type="ECO:0000313" key="2">
    <source>
        <dbReference type="Proteomes" id="UP000008312"/>
    </source>
</evidence>
<dbReference type="RefSeq" id="XP_012893698.1">
    <property type="nucleotide sequence ID" value="XM_013038244.1"/>
</dbReference>
<dbReference type="EMBL" id="FN668638">
    <property type="protein sequence ID" value="CBK19650.2"/>
    <property type="molecule type" value="Genomic_DNA"/>
</dbReference>
<organism evidence="1">
    <name type="scientific">Blastocystis hominis</name>
    <dbReference type="NCBI Taxonomy" id="12968"/>
    <lineage>
        <taxon>Eukaryota</taxon>
        <taxon>Sar</taxon>
        <taxon>Stramenopiles</taxon>
        <taxon>Bigyra</taxon>
        <taxon>Opalozoa</taxon>
        <taxon>Opalinata</taxon>
        <taxon>Blastocystidae</taxon>
        <taxon>Blastocystis</taxon>
    </lineage>
</organism>
<name>D8LV11_BLAHO</name>
<evidence type="ECO:0000313" key="1">
    <source>
        <dbReference type="EMBL" id="CBK19650.2"/>
    </source>
</evidence>
<sequence length="592" mass="67211">MSNPFLRLLGSVTNNEGRLKDTLFRIQEGSTCEVLNNLVFVMVDQSVLSAFDWFFGKPTTFFMVVKMNLVDDIMKVKGKDTMSHDEMCSLLQDLLFRKISHINTTNQPFANIYTDEKQTVLNTSFFSPLSYEESFDVQMTRCYIRLLPDIPFVLFYEDNGVEYWMAQEFNESGSVTTTLIDNHHEIATDALASAIQPPSSSELCTCSLATMILSSSSRSLHQQLFSDFNDSFVAVLHRFPLDSTAISLSPPLTASCELLLRYSYQPYSTFSLDADRFHEELQVLQSIKSGTWSILSEEILSTLPVQPSTSLQTTSIDYTDFIYQKGLHCGSKEQLAADIRQHLKALMTLPSPPFVAPSNRTQLAELIRKGLKQAVSTNREESMRQWSEEVDSISDLIPFWLEVGLWSLMNRVSEAFNARHLLIAELTILPEEQRDWKHSSLWILSIQQMIRLLGFACLIEFMVSFLPPAEPKVPSQPSVLSFCVDILQRAVASSSASTMLLLLPPDLASKLLSSFPAPEIVLVDRKLKSGCEHHLELNETETRTMQFFAAKPMLKQHYLTKEEEDDLERIVKAHCGEEITREAMKNLEMRNV</sequence>
<protein>
    <submittedName>
        <fullName evidence="1">Uncharacterized protein</fullName>
    </submittedName>
</protein>
<reference evidence="1" key="1">
    <citation type="submission" date="2010-02" db="EMBL/GenBank/DDBJ databases">
        <title>Sequencing and annotation of the Blastocystis hominis genome.</title>
        <authorList>
            <person name="Wincker P."/>
        </authorList>
    </citation>
    <scope>NUCLEOTIDE SEQUENCE</scope>
    <source>
        <strain evidence="1">Singapore isolate B</strain>
    </source>
</reference>
<gene>
    <name evidence="1" type="ORF">GSBLH_T00000097001</name>
</gene>
<keyword evidence="2" id="KW-1185">Reference proteome</keyword>
<dbReference type="InParanoid" id="D8LV11"/>
<accession>D8LV11</accession>
<dbReference type="AlphaFoldDB" id="D8LV11"/>
<proteinExistence type="predicted"/>